<protein>
    <recommendedName>
        <fullName evidence="3">beta-glucosidase</fullName>
        <ecNumber evidence="3">3.2.1.21</ecNumber>
    </recommendedName>
</protein>
<gene>
    <name evidence="9" type="ORF">ACFP1B_36660</name>
</gene>
<dbReference type="InterPro" id="IPR036881">
    <property type="entry name" value="Glyco_hydro_3_C_sf"/>
</dbReference>
<evidence type="ECO:0000256" key="2">
    <source>
        <dbReference type="ARBA" id="ARBA00005336"/>
    </source>
</evidence>
<dbReference type="Pfam" id="PF00933">
    <property type="entry name" value="Glyco_hydro_3"/>
    <property type="match status" value="1"/>
</dbReference>
<evidence type="ECO:0000259" key="8">
    <source>
        <dbReference type="Pfam" id="PF00933"/>
    </source>
</evidence>
<dbReference type="InterPro" id="IPR036962">
    <property type="entry name" value="Glyco_hydro_3_N_sf"/>
</dbReference>
<comment type="similarity">
    <text evidence="2">Belongs to the glycosyl hydrolase 3 family.</text>
</comment>
<keyword evidence="4" id="KW-0732">Signal</keyword>
<dbReference type="Gene3D" id="3.40.50.1700">
    <property type="entry name" value="Glycoside hydrolase family 3 C-terminal domain"/>
    <property type="match status" value="1"/>
</dbReference>
<accession>A0ABW1GZ95</accession>
<evidence type="ECO:0000256" key="4">
    <source>
        <dbReference type="ARBA" id="ARBA00022729"/>
    </source>
</evidence>
<dbReference type="EMBL" id="JBHSPU010000049">
    <property type="protein sequence ID" value="MFC5918927.1"/>
    <property type="molecule type" value="Genomic_DNA"/>
</dbReference>
<keyword evidence="10" id="KW-1185">Reference proteome</keyword>
<dbReference type="EC" id="3.2.1.21" evidence="3"/>
<dbReference type="SUPFAM" id="SSF52279">
    <property type="entry name" value="Beta-D-glucan exohydrolase, C-terminal domain"/>
    <property type="match status" value="1"/>
</dbReference>
<dbReference type="Proteomes" id="UP001596200">
    <property type="component" value="Unassembled WGS sequence"/>
</dbReference>
<dbReference type="PRINTS" id="PR00133">
    <property type="entry name" value="GLHYDRLASE3"/>
</dbReference>
<dbReference type="SUPFAM" id="SSF51445">
    <property type="entry name" value="(Trans)glycosidases"/>
    <property type="match status" value="1"/>
</dbReference>
<feature type="region of interest" description="Disordered" evidence="7">
    <location>
        <begin position="1"/>
        <end position="28"/>
    </location>
</feature>
<dbReference type="PANTHER" id="PTHR30620:SF16">
    <property type="entry name" value="LYSOSOMAL BETA GLUCOSIDASE"/>
    <property type="match status" value="1"/>
</dbReference>
<name>A0ABW1GZ95_9ACTN</name>
<evidence type="ECO:0000256" key="6">
    <source>
        <dbReference type="ARBA" id="ARBA00023295"/>
    </source>
</evidence>
<evidence type="ECO:0000256" key="1">
    <source>
        <dbReference type="ARBA" id="ARBA00000448"/>
    </source>
</evidence>
<keyword evidence="5 9" id="KW-0378">Hydrolase</keyword>
<feature type="compositionally biased region" description="Basic and acidic residues" evidence="7">
    <location>
        <begin position="8"/>
        <end position="17"/>
    </location>
</feature>
<evidence type="ECO:0000256" key="5">
    <source>
        <dbReference type="ARBA" id="ARBA00022801"/>
    </source>
</evidence>
<dbReference type="RefSeq" id="WP_344508240.1">
    <property type="nucleotide sequence ID" value="NZ_BAAATU010000005.1"/>
</dbReference>
<evidence type="ECO:0000256" key="7">
    <source>
        <dbReference type="SAM" id="MobiDB-lite"/>
    </source>
</evidence>
<evidence type="ECO:0000313" key="10">
    <source>
        <dbReference type="Proteomes" id="UP001596200"/>
    </source>
</evidence>
<keyword evidence="6 9" id="KW-0326">Glycosidase</keyword>
<dbReference type="Gene3D" id="3.20.20.300">
    <property type="entry name" value="Glycoside hydrolase, family 3, N-terminal domain"/>
    <property type="match status" value="1"/>
</dbReference>
<dbReference type="InterPro" id="IPR051915">
    <property type="entry name" value="Cellulose_Degrad_GH3"/>
</dbReference>
<sequence length="596" mass="64747">MPARAHHHDGTPFRDLNHNGTMEPYEDPRLPVEDRVTDLLARMTLEEKAGLLCHGRMLAGDHGPFHSGAELIGERHINHFAMMQVPSPGEMARWNNHVQDLAAATRLGIPVTLSSDPRHGAVSNPATAHTGGGFSPGPEPIGLAATDDPALVEEFARAVSRELRAVGIRVALHPMADLATEPRWARISGTFGEDADRAGRMLTAYVRGMQGDSLTTGVACMTKHFPGHGPQAGGEDSHFARGRWQAFPGGNLEHHLRPFEAALDAGTAQMMTCYSIPRGSGLPEVGSSFSREAITGLLRGRLGFDGVVCTDFNVLTGMEIPGLGELPPRNWGVEHLSVTEQLLALLDAGVDQLGGETRPDLLVRAVRDGSVTEDRIDTSVRRVLRDKFRLGLFEDPYTDPEAAEALVGSAATRELGRRTQRRSLVQLTPRRDTLRELPERPALYVENVDPAVAARYGRVVDRPQDADLAVVRLQAPYERRESPLERHFHSGSLEFPADELRRLAELCATVPTAVDVFLDRPAVLTGLSDGAALLTGSFGVHDDLLLDVVFGRSAAEGVLPFDLPSSMKEVEASFEDVPFHTPNPLFRCGHRAADHG</sequence>
<dbReference type="InterPro" id="IPR017853">
    <property type="entry name" value="GH"/>
</dbReference>
<dbReference type="GO" id="GO:0016798">
    <property type="term" value="F:hydrolase activity, acting on glycosyl bonds"/>
    <property type="evidence" value="ECO:0007669"/>
    <property type="project" value="UniProtKB-KW"/>
</dbReference>
<reference evidence="10" key="1">
    <citation type="journal article" date="2019" name="Int. J. Syst. Evol. Microbiol.">
        <title>The Global Catalogue of Microorganisms (GCM) 10K type strain sequencing project: providing services to taxonomists for standard genome sequencing and annotation.</title>
        <authorList>
            <consortium name="The Broad Institute Genomics Platform"/>
            <consortium name="The Broad Institute Genome Sequencing Center for Infectious Disease"/>
            <person name="Wu L."/>
            <person name="Ma J."/>
        </authorList>
    </citation>
    <scope>NUCLEOTIDE SEQUENCE [LARGE SCALE GENOMIC DNA]</scope>
    <source>
        <strain evidence="10">JCM 4147</strain>
    </source>
</reference>
<comment type="caution">
    <text evidence="9">The sequence shown here is derived from an EMBL/GenBank/DDBJ whole genome shotgun (WGS) entry which is preliminary data.</text>
</comment>
<dbReference type="InterPro" id="IPR001764">
    <property type="entry name" value="Glyco_hydro_3_N"/>
</dbReference>
<dbReference type="PANTHER" id="PTHR30620">
    <property type="entry name" value="PERIPLASMIC BETA-GLUCOSIDASE-RELATED"/>
    <property type="match status" value="1"/>
</dbReference>
<evidence type="ECO:0000313" key="9">
    <source>
        <dbReference type="EMBL" id="MFC5918927.1"/>
    </source>
</evidence>
<organism evidence="9 10">
    <name type="scientific">Streptomyces pulveraceus</name>
    <dbReference type="NCBI Taxonomy" id="68258"/>
    <lineage>
        <taxon>Bacteria</taxon>
        <taxon>Bacillati</taxon>
        <taxon>Actinomycetota</taxon>
        <taxon>Actinomycetes</taxon>
        <taxon>Kitasatosporales</taxon>
        <taxon>Streptomycetaceae</taxon>
        <taxon>Streptomyces</taxon>
    </lineage>
</organism>
<feature type="domain" description="Glycoside hydrolase family 3 N-terminal" evidence="8">
    <location>
        <begin position="87"/>
        <end position="385"/>
    </location>
</feature>
<evidence type="ECO:0000256" key="3">
    <source>
        <dbReference type="ARBA" id="ARBA00012744"/>
    </source>
</evidence>
<comment type="catalytic activity">
    <reaction evidence="1">
        <text>Hydrolysis of terminal, non-reducing beta-D-glucosyl residues with release of beta-D-glucose.</text>
        <dbReference type="EC" id="3.2.1.21"/>
    </reaction>
</comment>
<proteinExistence type="inferred from homology"/>